<dbReference type="KEGG" id="hbv:ABIV_1205"/>
<reference evidence="3 5" key="1">
    <citation type="submission" date="2017-10" db="EMBL/GenBank/DDBJ databases">
        <title>Genomics of the genus Arcobacter.</title>
        <authorList>
            <person name="Perez-Cataluna A."/>
            <person name="Figueras M.J."/>
        </authorList>
    </citation>
    <scope>NUCLEOTIDE SEQUENCE [LARGE SCALE GENOMIC DNA]</scope>
    <source>
        <strain evidence="3 5">CECT 7835</strain>
    </source>
</reference>
<feature type="transmembrane region" description="Helical" evidence="1">
    <location>
        <begin position="304"/>
        <end position="321"/>
    </location>
</feature>
<dbReference type="RefSeq" id="WP_114839046.1">
    <property type="nucleotide sequence ID" value="NZ_CP031217.1"/>
</dbReference>
<evidence type="ECO:0000256" key="1">
    <source>
        <dbReference type="SAM" id="Phobius"/>
    </source>
</evidence>
<evidence type="ECO:0000313" key="3">
    <source>
        <dbReference type="EMBL" id="RXK11312.1"/>
    </source>
</evidence>
<keyword evidence="5" id="KW-1185">Reference proteome</keyword>
<feature type="transmembrane region" description="Helical" evidence="1">
    <location>
        <begin position="244"/>
        <end position="262"/>
    </location>
</feature>
<protein>
    <submittedName>
        <fullName evidence="2">DUF4153 domain-containing membrane protein</fullName>
    </submittedName>
</protein>
<name>A0AAX2AAI1_9BACT</name>
<feature type="transmembrane region" description="Helical" evidence="1">
    <location>
        <begin position="74"/>
        <end position="93"/>
    </location>
</feature>
<accession>A0AAX2AAI1</accession>
<evidence type="ECO:0000313" key="2">
    <source>
        <dbReference type="EMBL" id="AXH12206.1"/>
    </source>
</evidence>
<keyword evidence="1" id="KW-0472">Membrane</keyword>
<feature type="transmembrane region" description="Helical" evidence="1">
    <location>
        <begin position="333"/>
        <end position="351"/>
    </location>
</feature>
<dbReference type="Pfam" id="PF13687">
    <property type="entry name" value="DUF4153"/>
    <property type="match status" value="1"/>
</dbReference>
<evidence type="ECO:0000313" key="5">
    <source>
        <dbReference type="Proteomes" id="UP000289193"/>
    </source>
</evidence>
<feature type="transmembrane region" description="Helical" evidence="1">
    <location>
        <begin position="99"/>
        <end position="117"/>
    </location>
</feature>
<dbReference type="EMBL" id="CP031217">
    <property type="protein sequence ID" value="AXH12206.1"/>
    <property type="molecule type" value="Genomic_DNA"/>
</dbReference>
<dbReference type="InterPro" id="IPR025291">
    <property type="entry name" value="DUF4153"/>
</dbReference>
<feature type="transmembrane region" description="Helical" evidence="1">
    <location>
        <begin position="21"/>
        <end position="42"/>
    </location>
</feature>
<gene>
    <name evidence="2" type="ORF">ABIV_1205</name>
    <name evidence="3" type="ORF">CRV05_02790</name>
</gene>
<feature type="transmembrane region" description="Helical" evidence="1">
    <location>
        <begin position="129"/>
        <end position="153"/>
    </location>
</feature>
<keyword evidence="1" id="KW-0812">Transmembrane</keyword>
<feature type="transmembrane region" description="Helical" evidence="1">
    <location>
        <begin position="173"/>
        <end position="192"/>
    </location>
</feature>
<feature type="transmembrane region" description="Helical" evidence="1">
    <location>
        <begin position="274"/>
        <end position="292"/>
    </location>
</feature>
<sequence>MIELNKLLFLKRINKNNLKEFATVYFFIFLNTLVFLIDSFNLINISSYTLTGFYLLIIISLAFKFLIESRKVNIFYYILAMFISAIIIFSSLTFYPDNIPFLLTAICSFLFISPFVLKKENSNTKFLNFSLNLIYLSCFALFSTFILFLGLYGTFKTIAYLFEFGISNRIYELITILIFCAILPIFIVSNLNRKLYADAFNKPLVFFVSNILIPILTIYIFILYLYFLKIIFTFELPKGELSTLILAYAILGIFVYFLSLKIPTNKLVNLYKKFFIYTLFLPIVFLYIAIFIRVKEYGITEPRYAIILTAFWLTLSFIYLLKNKNGFEIKYIFLLITFLCLFASIGTFNASKVASKSQVERFKQILVVNQLLKNNQVLAVKKDLSYENKKELTQLSSYINSNSLAIQELEPYFKELMDKNNKKTLRYNILVLLQIEPTYSKIEDSIKSNNIAFSKEMVDISNYKKVIKLQLIEKQTEKVFYKNELKTQIEVSVRLDKNKLIINKKEKEIVFNILEYLNTLEYNETTNFGYIKAVLEKEGIKIRIEYLNKNNSNEIKNCTFYLIL</sequence>
<reference evidence="2 4" key="2">
    <citation type="submission" date="2018-07" db="EMBL/GenBank/DDBJ databases">
        <title>Complete genome of the Arcobacter bivalviorum type strain LMG 26154.</title>
        <authorList>
            <person name="Miller W.G."/>
            <person name="Yee E."/>
            <person name="Bono J.L."/>
        </authorList>
    </citation>
    <scope>NUCLEOTIDE SEQUENCE [LARGE SCALE GENOMIC DNA]</scope>
    <source>
        <strain evidence="2 4">LMG 26154</strain>
    </source>
</reference>
<feature type="transmembrane region" description="Helical" evidence="1">
    <location>
        <begin position="48"/>
        <end position="67"/>
    </location>
</feature>
<keyword evidence="1" id="KW-1133">Transmembrane helix</keyword>
<proteinExistence type="predicted"/>
<dbReference type="Proteomes" id="UP000253850">
    <property type="component" value="Chromosome"/>
</dbReference>
<dbReference type="EMBL" id="PDKM01000001">
    <property type="protein sequence ID" value="RXK11312.1"/>
    <property type="molecule type" value="Genomic_DNA"/>
</dbReference>
<evidence type="ECO:0000313" key="4">
    <source>
        <dbReference type="Proteomes" id="UP000253850"/>
    </source>
</evidence>
<feature type="transmembrane region" description="Helical" evidence="1">
    <location>
        <begin position="204"/>
        <end position="232"/>
    </location>
</feature>
<dbReference type="Proteomes" id="UP000289193">
    <property type="component" value="Unassembled WGS sequence"/>
</dbReference>
<dbReference type="AlphaFoldDB" id="A0AAX2AAI1"/>
<organism evidence="3 5">
    <name type="scientific">Halarcobacter bivalviorum</name>
    <dbReference type="NCBI Taxonomy" id="663364"/>
    <lineage>
        <taxon>Bacteria</taxon>
        <taxon>Pseudomonadati</taxon>
        <taxon>Campylobacterota</taxon>
        <taxon>Epsilonproteobacteria</taxon>
        <taxon>Campylobacterales</taxon>
        <taxon>Arcobacteraceae</taxon>
        <taxon>Halarcobacter</taxon>
    </lineage>
</organism>